<dbReference type="InterPro" id="IPR002372">
    <property type="entry name" value="PQQ_rpt_dom"/>
</dbReference>
<protein>
    <submittedName>
        <fullName evidence="2">PQQ-binding-like beta-propeller repeat protein</fullName>
    </submittedName>
</protein>
<evidence type="ECO:0000313" key="2">
    <source>
        <dbReference type="EMBL" id="MBD3365087.1"/>
    </source>
</evidence>
<evidence type="ECO:0000259" key="1">
    <source>
        <dbReference type="Pfam" id="PF13360"/>
    </source>
</evidence>
<dbReference type="InterPro" id="IPR011047">
    <property type="entry name" value="Quinoprotein_ADH-like_sf"/>
</dbReference>
<accession>A0A9D5KA57</accession>
<gene>
    <name evidence="2" type="ORF">GF359_07710</name>
</gene>
<name>A0A9D5KA57_UNCW3</name>
<dbReference type="SMART" id="SM00564">
    <property type="entry name" value="PQQ"/>
    <property type="match status" value="6"/>
</dbReference>
<dbReference type="AlphaFoldDB" id="A0A9D5KA57"/>
<dbReference type="Gene3D" id="2.130.10.10">
    <property type="entry name" value="YVTN repeat-like/Quinoprotein amine dehydrogenase"/>
    <property type="match status" value="2"/>
</dbReference>
<dbReference type="PANTHER" id="PTHR37253:SF1">
    <property type="entry name" value="PROTEIN GAMETE EXPRESSED 3"/>
    <property type="match status" value="1"/>
</dbReference>
<dbReference type="InterPro" id="IPR015943">
    <property type="entry name" value="WD40/YVTN_repeat-like_dom_sf"/>
</dbReference>
<dbReference type="Pfam" id="PF13360">
    <property type="entry name" value="PQQ_2"/>
    <property type="match status" value="1"/>
</dbReference>
<dbReference type="InterPro" id="IPR045301">
    <property type="entry name" value="GEX3-like"/>
</dbReference>
<dbReference type="Gene3D" id="2.40.128.630">
    <property type="match status" value="1"/>
</dbReference>
<proteinExistence type="predicted"/>
<dbReference type="Proteomes" id="UP000630660">
    <property type="component" value="Unassembled WGS sequence"/>
</dbReference>
<dbReference type="PANTHER" id="PTHR37253">
    <property type="entry name" value="PROTEIN GAMETE EXPRESSED 3"/>
    <property type="match status" value="1"/>
</dbReference>
<feature type="domain" description="Pyrrolo-quinoline quinone repeat" evidence="1">
    <location>
        <begin position="149"/>
        <end position="240"/>
    </location>
</feature>
<organism evidence="2 3">
    <name type="scientific">candidate division WOR-3 bacterium</name>
    <dbReference type="NCBI Taxonomy" id="2052148"/>
    <lineage>
        <taxon>Bacteria</taxon>
        <taxon>Bacteria division WOR-3</taxon>
    </lineage>
</organism>
<evidence type="ECO:0000313" key="3">
    <source>
        <dbReference type="Proteomes" id="UP000630660"/>
    </source>
</evidence>
<comment type="caution">
    <text evidence="2">The sequence shown here is derived from an EMBL/GenBank/DDBJ whole genome shotgun (WGS) entry which is preliminary data.</text>
</comment>
<dbReference type="InterPro" id="IPR018391">
    <property type="entry name" value="PQQ_b-propeller_rpt"/>
</dbReference>
<sequence>MNYLLILMLLMQVPITEDTINSGFTVKWIYETESGGDFSTAPNISPDGTIYIGSFDGYLYALTQEGRLKWKFQTGTKPFKKKVAYPSIDPDSNIYLTSFDGNLYVISPRGKLLLKHWTGILYPTSPLLDSYGNIYYGAHHSYLFSLSPDGEFEWNYKVGDNARIPAIDNNGNVYFGSLDSYLYSLTSEGKFRWRYKTEDEIWAQPIIDSNGSVYFGSLDGYFYALTSRGKLKWRYKASDPIDYRARFNPEGNIIFADYYCIYSLTSNGRLNWKLEHEADIGARIEVGPDGSVYFGSSDDYLYALTPHGLESWRFKAVGGNVECPKLDSNGTIYFTSDSLLYAIELEAVEPVASLHKDEYQSVPELAPVVTGGSGLTRIRDARTPEVNTWTIGTSFAGDLQGANHMNDWAITTWENAVFRAFVAWVPFEKLEVNAAAGIGYTYLADTGDLEKTVGLWDGEIGAAYEFTRSPGINLGTNARVFIPLRDSAFGGPRLGGSLKLLTSIPFKKLQGLNLHANLGTEYLEDIGLTWGIGVEYHLAILNPYLEFTGEVSADGSPIRVTPGFRIITDFGLSAYYAADFGLNLAARSIDLRGRDYVDQISSGIAFSY</sequence>
<reference evidence="2" key="1">
    <citation type="submission" date="2019-11" db="EMBL/GenBank/DDBJ databases">
        <title>Microbial mats filling the niche in hypersaline microbial mats.</title>
        <authorList>
            <person name="Wong H.L."/>
            <person name="Macleod F.I."/>
            <person name="White R.A. III"/>
            <person name="Burns B.P."/>
        </authorList>
    </citation>
    <scope>NUCLEOTIDE SEQUENCE</scope>
    <source>
        <strain evidence="2">Bin_327</strain>
    </source>
</reference>
<dbReference type="EMBL" id="WJKJ01000255">
    <property type="protein sequence ID" value="MBD3365087.1"/>
    <property type="molecule type" value="Genomic_DNA"/>
</dbReference>
<dbReference type="SUPFAM" id="SSF50998">
    <property type="entry name" value="Quinoprotein alcohol dehydrogenase-like"/>
    <property type="match status" value="1"/>
</dbReference>